<sequence length="200" mass="22336">MKRTEYDELCEPSVAWECITCLSPGFDTPVRKSHETINTGVKEGKPSGRINKDLHANLMKRGMKFAHINIANLPGHCADAEVLVEKEAFDVFAVTESRLDCTLLDSKICPSSYTCYRKDRSRNSGALAVFVRSKWRSKRRSDLESDFLEMVCVDICPEKAKNTIFAVMYKPPSGRPSSREGGAMPADYRSNPTHGESAKP</sequence>
<accession>A0A2B4R6H7</accession>
<dbReference type="AlphaFoldDB" id="A0A2B4R6H7"/>
<feature type="region of interest" description="Disordered" evidence="1">
    <location>
        <begin position="170"/>
        <end position="200"/>
    </location>
</feature>
<comment type="caution">
    <text evidence="2">The sequence shown here is derived from an EMBL/GenBank/DDBJ whole genome shotgun (WGS) entry which is preliminary data.</text>
</comment>
<dbReference type="InterPro" id="IPR036691">
    <property type="entry name" value="Endo/exonu/phosph_ase_sf"/>
</dbReference>
<dbReference type="Proteomes" id="UP000225706">
    <property type="component" value="Unassembled WGS sequence"/>
</dbReference>
<dbReference type="Gene3D" id="3.60.10.10">
    <property type="entry name" value="Endonuclease/exonuclease/phosphatase"/>
    <property type="match status" value="1"/>
</dbReference>
<evidence type="ECO:0000256" key="1">
    <source>
        <dbReference type="SAM" id="MobiDB-lite"/>
    </source>
</evidence>
<protein>
    <submittedName>
        <fullName evidence="2">Uncharacterized protein</fullName>
    </submittedName>
</protein>
<reference evidence="3" key="1">
    <citation type="journal article" date="2017" name="bioRxiv">
        <title>Comparative analysis of the genomes of Stylophora pistillata and Acropora digitifera provides evidence for extensive differences between species of corals.</title>
        <authorList>
            <person name="Voolstra C.R."/>
            <person name="Li Y."/>
            <person name="Liew Y.J."/>
            <person name="Baumgarten S."/>
            <person name="Zoccola D."/>
            <person name="Flot J.-F."/>
            <person name="Tambutte S."/>
            <person name="Allemand D."/>
            <person name="Aranda M."/>
        </authorList>
    </citation>
    <scope>NUCLEOTIDE SEQUENCE [LARGE SCALE GENOMIC DNA]</scope>
</reference>
<dbReference type="EMBL" id="LSMT01001692">
    <property type="protein sequence ID" value="PFX11967.1"/>
    <property type="molecule type" value="Genomic_DNA"/>
</dbReference>
<name>A0A2B4R6H7_STYPI</name>
<evidence type="ECO:0000313" key="2">
    <source>
        <dbReference type="EMBL" id="PFX11967.1"/>
    </source>
</evidence>
<organism evidence="2 3">
    <name type="scientific">Stylophora pistillata</name>
    <name type="common">Smooth cauliflower coral</name>
    <dbReference type="NCBI Taxonomy" id="50429"/>
    <lineage>
        <taxon>Eukaryota</taxon>
        <taxon>Metazoa</taxon>
        <taxon>Cnidaria</taxon>
        <taxon>Anthozoa</taxon>
        <taxon>Hexacorallia</taxon>
        <taxon>Scleractinia</taxon>
        <taxon>Astrocoeniina</taxon>
        <taxon>Pocilloporidae</taxon>
        <taxon>Stylophora</taxon>
    </lineage>
</organism>
<gene>
    <name evidence="2" type="ORF">AWC38_SpisGene24148</name>
</gene>
<evidence type="ECO:0000313" key="3">
    <source>
        <dbReference type="Proteomes" id="UP000225706"/>
    </source>
</evidence>
<keyword evidence="3" id="KW-1185">Reference proteome</keyword>
<proteinExistence type="predicted"/>